<evidence type="ECO:0000313" key="2">
    <source>
        <dbReference type="Proteomes" id="UP000009223"/>
    </source>
</evidence>
<reference evidence="2" key="1">
    <citation type="submission" date="2009-12" db="EMBL/GenBank/DDBJ databases">
        <title>Complete sequence of Treponema primitia strain ZAS-2.</title>
        <authorList>
            <person name="Tetu S.G."/>
            <person name="Matson E."/>
            <person name="Ren Q."/>
            <person name="Seshadri R."/>
            <person name="Elbourne L."/>
            <person name="Hassan K.A."/>
            <person name="Durkin A."/>
            <person name="Radune D."/>
            <person name="Mohamoud Y."/>
            <person name="Shay R."/>
            <person name="Jin S."/>
            <person name="Zhang X."/>
            <person name="Lucey K."/>
            <person name="Ballor N.R."/>
            <person name="Ottesen E."/>
            <person name="Rosenthal R."/>
            <person name="Allen A."/>
            <person name="Leadbetter J.R."/>
            <person name="Paulsen I.T."/>
        </authorList>
    </citation>
    <scope>NUCLEOTIDE SEQUENCE [LARGE SCALE GENOMIC DNA]</scope>
    <source>
        <strain evidence="2">ATCC BAA-887 / DSM 12427 / ZAS-2</strain>
    </source>
</reference>
<organism evidence="1 2">
    <name type="scientific">Treponema primitia (strain ATCC BAA-887 / DSM 12427 / ZAS-2)</name>
    <dbReference type="NCBI Taxonomy" id="545694"/>
    <lineage>
        <taxon>Bacteria</taxon>
        <taxon>Pseudomonadati</taxon>
        <taxon>Spirochaetota</taxon>
        <taxon>Spirochaetia</taxon>
        <taxon>Spirochaetales</taxon>
        <taxon>Treponemataceae</taxon>
        <taxon>Treponema</taxon>
    </lineage>
</organism>
<name>F5YLL4_TREPZ</name>
<proteinExistence type="predicted"/>
<keyword evidence="2" id="KW-1185">Reference proteome</keyword>
<accession>F5YLL4</accession>
<dbReference type="AlphaFoldDB" id="F5YLL4"/>
<gene>
    <name evidence="1" type="ordered locus">TREPR_0232</name>
</gene>
<dbReference type="Proteomes" id="UP000009223">
    <property type="component" value="Chromosome"/>
</dbReference>
<sequence>MQRRLQSESSRSALAPIDLLNHTDYSIYELRFSGSGD</sequence>
<reference evidence="1 2" key="2">
    <citation type="journal article" date="2011" name="ISME J.">
        <title>RNA-seq reveals cooperative metabolic interactions between two termite-gut spirochete species in co-culture.</title>
        <authorList>
            <person name="Rosenthal A.Z."/>
            <person name="Matson E.G."/>
            <person name="Eldar A."/>
            <person name="Leadbetter J.R."/>
        </authorList>
    </citation>
    <scope>NUCLEOTIDE SEQUENCE [LARGE SCALE GENOMIC DNA]</scope>
    <source>
        <strain evidence="2">ATCC BAA-887 / DSM 12427 / ZAS-2</strain>
    </source>
</reference>
<dbReference type="EMBL" id="CP001843">
    <property type="protein sequence ID" value="AEF85166.1"/>
    <property type="molecule type" value="Genomic_DNA"/>
</dbReference>
<dbReference type="STRING" id="545694.TREPR_0232"/>
<protein>
    <submittedName>
        <fullName evidence="1">Uncharacterized protein</fullName>
    </submittedName>
</protein>
<evidence type="ECO:0000313" key="1">
    <source>
        <dbReference type="EMBL" id="AEF85166.1"/>
    </source>
</evidence>
<dbReference type="HOGENOM" id="CLU_3349930_0_0_12"/>
<dbReference type="KEGG" id="tpi:TREPR_0232"/>